<dbReference type="Proteomes" id="UP001217089">
    <property type="component" value="Unassembled WGS sequence"/>
</dbReference>
<dbReference type="InterPro" id="IPR011335">
    <property type="entry name" value="Restrct_endonuc-II-like"/>
</dbReference>
<evidence type="ECO:0000313" key="2">
    <source>
        <dbReference type="Proteomes" id="UP001217089"/>
    </source>
</evidence>
<dbReference type="InterPro" id="IPR011604">
    <property type="entry name" value="PDDEXK-like_dom_sf"/>
</dbReference>
<protein>
    <submittedName>
        <fullName evidence="1">Uncharacterized protein</fullName>
    </submittedName>
</protein>
<comment type="caution">
    <text evidence="1">The sequence shown here is derived from an EMBL/GenBank/DDBJ whole genome shotgun (WGS) entry which is preliminary data.</text>
</comment>
<dbReference type="SUPFAM" id="SSF52980">
    <property type="entry name" value="Restriction endonuclease-like"/>
    <property type="match status" value="1"/>
</dbReference>
<evidence type="ECO:0000313" key="1">
    <source>
        <dbReference type="EMBL" id="KAJ8300537.1"/>
    </source>
</evidence>
<dbReference type="InterPro" id="IPR051703">
    <property type="entry name" value="NF-kappa-B_Signaling_Reg"/>
</dbReference>
<accession>A0ABQ9EAF7</accession>
<proteinExistence type="predicted"/>
<dbReference type="PANTHER" id="PTHR46609">
    <property type="entry name" value="EXONUCLEASE, PHAGE-TYPE/RECB, C-TERMINAL DOMAIN-CONTAINING PROTEIN"/>
    <property type="match status" value="1"/>
</dbReference>
<keyword evidence="2" id="KW-1185">Reference proteome</keyword>
<dbReference type="EMBL" id="JARBDR010000919">
    <property type="protein sequence ID" value="KAJ8300537.1"/>
    <property type="molecule type" value="Genomic_DNA"/>
</dbReference>
<organism evidence="1 2">
    <name type="scientific">Tegillarca granosa</name>
    <name type="common">Malaysian cockle</name>
    <name type="synonym">Anadara granosa</name>
    <dbReference type="NCBI Taxonomy" id="220873"/>
    <lineage>
        <taxon>Eukaryota</taxon>
        <taxon>Metazoa</taxon>
        <taxon>Spiralia</taxon>
        <taxon>Lophotrochozoa</taxon>
        <taxon>Mollusca</taxon>
        <taxon>Bivalvia</taxon>
        <taxon>Autobranchia</taxon>
        <taxon>Pteriomorphia</taxon>
        <taxon>Arcoida</taxon>
        <taxon>Arcoidea</taxon>
        <taxon>Arcidae</taxon>
        <taxon>Tegillarca</taxon>
    </lineage>
</organism>
<dbReference type="Gene3D" id="3.90.320.10">
    <property type="match status" value="1"/>
</dbReference>
<name>A0ABQ9EAF7_TEGGR</name>
<reference evidence="1 2" key="1">
    <citation type="submission" date="2022-12" db="EMBL/GenBank/DDBJ databases">
        <title>Chromosome-level genome of Tegillarca granosa.</title>
        <authorList>
            <person name="Kim J."/>
        </authorList>
    </citation>
    <scope>NUCLEOTIDE SEQUENCE [LARGE SCALE GENOMIC DNA]</scope>
    <source>
        <strain evidence="1">Teg-2019</strain>
        <tissue evidence="1">Adductor muscle</tissue>
    </source>
</reference>
<sequence length="359" mass="40276">MKESVSYNVTVEKRGLVVGKENFYLGASVVGIVTIDGTRYTLELKNPLSTWDLNLPKAAAKLQCLKVDENQAISLNRRHSYYIQIQGQMTILNIHRCYFVLCTKTDIHVELIEFDAKLRFLDFGFVFEILQLGAEMDISIMKYSGKNKVHLCQVFCDNICSGLRLLLNMGKCWELPRTCGSHDQGVAIYTDSEVSIGALSLISHSVDTSISEATSLMSNGNSTFPVLLNTFLLALVAESKASEYFLARMLLLVVRLGVSVRNGIFLLIHVFNIRICINDQSITPIKYLGYLTRSSDPCIPSSDGYSSFNRREFNINKFSVFVQVLNNKNGNLKSITIFIGNINAHLQRTRQTSQGQQGR</sequence>
<dbReference type="PANTHER" id="PTHR46609:SF8">
    <property type="entry name" value="YQAJ VIRAL RECOMBINASE DOMAIN-CONTAINING PROTEIN"/>
    <property type="match status" value="1"/>
</dbReference>
<gene>
    <name evidence="1" type="ORF">KUTeg_022056</name>
</gene>